<evidence type="ECO:0000259" key="2">
    <source>
        <dbReference type="Pfam" id="PF13539"/>
    </source>
</evidence>
<protein>
    <submittedName>
        <fullName evidence="3">Peptidoglycan-binding protein</fullName>
    </submittedName>
</protein>
<dbReference type="Proteomes" id="UP001430172">
    <property type="component" value="Unassembled WGS sequence"/>
</dbReference>
<evidence type="ECO:0000313" key="4">
    <source>
        <dbReference type="Proteomes" id="UP001430172"/>
    </source>
</evidence>
<proteinExistence type="predicted"/>
<comment type="caution">
    <text evidence="3">The sequence shown here is derived from an EMBL/GenBank/DDBJ whole genome shotgun (WGS) entry which is preliminary data.</text>
</comment>
<keyword evidence="4" id="KW-1185">Reference proteome</keyword>
<reference evidence="3" key="1">
    <citation type="submission" date="2021-02" db="EMBL/GenBank/DDBJ databases">
        <title>Phycicoccus sp. MQZ13P-5T, whole genome shotgun sequence.</title>
        <authorList>
            <person name="Tuo L."/>
        </authorList>
    </citation>
    <scope>NUCLEOTIDE SEQUENCE</scope>
    <source>
        <strain evidence="3">MQZ13P-5</strain>
    </source>
</reference>
<dbReference type="SUPFAM" id="SSF55166">
    <property type="entry name" value="Hedgehog/DD-peptidase"/>
    <property type="match status" value="1"/>
</dbReference>
<dbReference type="RefSeq" id="WP_204130106.1">
    <property type="nucleotide sequence ID" value="NZ_JAFDVD010000005.1"/>
</dbReference>
<dbReference type="InterPro" id="IPR006311">
    <property type="entry name" value="TAT_signal"/>
</dbReference>
<dbReference type="Gene3D" id="1.10.101.10">
    <property type="entry name" value="PGBD-like superfamily/PGBD"/>
    <property type="match status" value="2"/>
</dbReference>
<feature type="domain" description="Peptidoglycan binding-like" evidence="1">
    <location>
        <begin position="279"/>
        <end position="334"/>
    </location>
</feature>
<dbReference type="InterPro" id="IPR039561">
    <property type="entry name" value="Peptidase_M15C"/>
</dbReference>
<sequence length="336" mass="34248">MCDAHTSTPSTDQPRVGRRLLVRGAGGLLLAGGVGVATAQQALAATSQNGWPAGTSSQVPLSSLAVGAATFPAGVRTGDVYTVLRYVAQQVNSTVEALYSPGCWGHSYREISGSTTLSNHASGTAIDVNAPDHPLGASGTFTSAQVSAIRSILTRCNGVVRWGGDYSGRKDEMHFEINVPPGDSRLATLAASLGGGGGTPDLEPIAWTTVRSGSSGFRVTTAQYLLRARGQSLTVDGAFGSGTDSAVRSFQSSRGLTADGIVGTNTWTALVVTVQSGSSGDAVRAVQTCLSAKGFATTVDGAFGSGTDAKVRSFQSSRSLVVDGIVGSDTWQALEA</sequence>
<evidence type="ECO:0000259" key="1">
    <source>
        <dbReference type="Pfam" id="PF01471"/>
    </source>
</evidence>
<dbReference type="InterPro" id="IPR036365">
    <property type="entry name" value="PGBD-like_sf"/>
</dbReference>
<dbReference type="SUPFAM" id="SSF47090">
    <property type="entry name" value="PGBD-like"/>
    <property type="match status" value="2"/>
</dbReference>
<dbReference type="PROSITE" id="PS51318">
    <property type="entry name" value="TAT"/>
    <property type="match status" value="1"/>
</dbReference>
<dbReference type="InterPro" id="IPR009045">
    <property type="entry name" value="Zn_M74/Hedgehog-like"/>
</dbReference>
<name>A0ABS2CKF0_9MICO</name>
<evidence type="ECO:0000313" key="3">
    <source>
        <dbReference type="EMBL" id="MBM6399626.1"/>
    </source>
</evidence>
<gene>
    <name evidence="3" type="ORF">JQN70_04425</name>
</gene>
<feature type="domain" description="Peptidoglycan binding-like" evidence="1">
    <location>
        <begin position="218"/>
        <end position="270"/>
    </location>
</feature>
<dbReference type="Pfam" id="PF01471">
    <property type="entry name" value="PG_binding_1"/>
    <property type="match status" value="2"/>
</dbReference>
<dbReference type="Pfam" id="PF13539">
    <property type="entry name" value="Peptidase_M15_4"/>
    <property type="match status" value="1"/>
</dbReference>
<organism evidence="3 4">
    <name type="scientific">Phycicoccus sonneratiae</name>
    <dbReference type="NCBI Taxonomy" id="2807628"/>
    <lineage>
        <taxon>Bacteria</taxon>
        <taxon>Bacillati</taxon>
        <taxon>Actinomycetota</taxon>
        <taxon>Actinomycetes</taxon>
        <taxon>Micrococcales</taxon>
        <taxon>Intrasporangiaceae</taxon>
        <taxon>Phycicoccus</taxon>
    </lineage>
</organism>
<dbReference type="EMBL" id="JAFDVD010000005">
    <property type="protein sequence ID" value="MBM6399626.1"/>
    <property type="molecule type" value="Genomic_DNA"/>
</dbReference>
<accession>A0ABS2CKF0</accession>
<dbReference type="InterPro" id="IPR036366">
    <property type="entry name" value="PGBDSf"/>
</dbReference>
<dbReference type="Gene3D" id="3.30.1380.10">
    <property type="match status" value="1"/>
</dbReference>
<dbReference type="InterPro" id="IPR002477">
    <property type="entry name" value="Peptidoglycan-bd-like"/>
</dbReference>
<feature type="domain" description="Peptidase M15C" evidence="2">
    <location>
        <begin position="113"/>
        <end position="177"/>
    </location>
</feature>